<feature type="transmembrane region" description="Helical" evidence="13">
    <location>
        <begin position="268"/>
        <end position="286"/>
    </location>
</feature>
<organism evidence="16 17">
    <name type="scientific">Mycobacterium angelicum</name>
    <dbReference type="NCBI Taxonomy" id="470074"/>
    <lineage>
        <taxon>Bacteria</taxon>
        <taxon>Bacillati</taxon>
        <taxon>Actinomycetota</taxon>
        <taxon>Actinomycetes</taxon>
        <taxon>Mycobacteriales</taxon>
        <taxon>Mycobacteriaceae</taxon>
        <taxon>Mycobacterium</taxon>
    </lineage>
</organism>
<evidence type="ECO:0000256" key="11">
    <source>
        <dbReference type="ARBA" id="ARBA00033184"/>
    </source>
</evidence>
<evidence type="ECO:0000256" key="9">
    <source>
        <dbReference type="ARBA" id="ARBA00022989"/>
    </source>
</evidence>
<keyword evidence="10 13" id="KW-0472">Membrane</keyword>
<feature type="transmembrane region" description="Helical" evidence="13">
    <location>
        <begin position="428"/>
        <end position="447"/>
    </location>
</feature>
<gene>
    <name evidence="16" type="ORF">BST12_15735</name>
</gene>
<dbReference type="UniPathway" id="UPA00963"/>
<feature type="transmembrane region" description="Helical" evidence="13">
    <location>
        <begin position="72"/>
        <end position="92"/>
    </location>
</feature>
<comment type="subcellular location">
    <subcellularLocation>
        <location evidence="1">Cell membrane</location>
        <topology evidence="1">Multi-pass membrane protein</topology>
    </subcellularLocation>
</comment>
<evidence type="ECO:0000256" key="4">
    <source>
        <dbReference type="ARBA" id="ARBA00012037"/>
    </source>
</evidence>
<dbReference type="OrthoDB" id="4775300at2"/>
<evidence type="ECO:0000256" key="10">
    <source>
        <dbReference type="ARBA" id="ARBA00023136"/>
    </source>
</evidence>
<dbReference type="InterPro" id="IPR020963">
    <property type="entry name" value="ArabinofuranosylTrfase_AftA_N"/>
</dbReference>
<feature type="transmembrane region" description="Helical" evidence="13">
    <location>
        <begin position="371"/>
        <end position="389"/>
    </location>
</feature>
<dbReference type="EC" id="2.4.2.46" evidence="4"/>
<dbReference type="AlphaFoldDB" id="A0A1W9ZRH3"/>
<feature type="transmembrane region" description="Helical" evidence="13">
    <location>
        <begin position="401"/>
        <end position="422"/>
    </location>
</feature>
<evidence type="ECO:0000256" key="7">
    <source>
        <dbReference type="ARBA" id="ARBA00022679"/>
    </source>
</evidence>
<evidence type="ECO:0000313" key="17">
    <source>
        <dbReference type="Proteomes" id="UP000192284"/>
    </source>
</evidence>
<evidence type="ECO:0000259" key="15">
    <source>
        <dbReference type="Pfam" id="PF12250"/>
    </source>
</evidence>
<dbReference type="InterPro" id="IPR020959">
    <property type="entry name" value="ArabinofuranosylTrfase_AftA_C"/>
</dbReference>
<evidence type="ECO:0000256" key="6">
    <source>
        <dbReference type="ARBA" id="ARBA00022475"/>
    </source>
</evidence>
<keyword evidence="9 13" id="KW-1133">Transmembrane helix</keyword>
<reference evidence="16 17" key="1">
    <citation type="submission" date="2017-02" db="EMBL/GenBank/DDBJ databases">
        <title>The new phylogeny of genus Mycobacterium.</title>
        <authorList>
            <person name="Tortoli E."/>
            <person name="Trovato A."/>
            <person name="Cirillo D.M."/>
        </authorList>
    </citation>
    <scope>NUCLEOTIDE SEQUENCE [LARGE SCALE GENOMIC DNA]</scope>
    <source>
        <strain evidence="16 17">DSM 45057</strain>
    </source>
</reference>
<keyword evidence="8 13" id="KW-0812">Transmembrane</keyword>
<dbReference type="Pfam" id="PF12250">
    <property type="entry name" value="AftA_N"/>
    <property type="match status" value="1"/>
</dbReference>
<feature type="transmembrane region" description="Helical" evidence="13">
    <location>
        <begin position="162"/>
        <end position="179"/>
    </location>
</feature>
<dbReference type="GO" id="GO:0045227">
    <property type="term" value="P:capsule polysaccharide biosynthetic process"/>
    <property type="evidence" value="ECO:0007669"/>
    <property type="project" value="UniProtKB-UniPathway"/>
</dbReference>
<protein>
    <recommendedName>
        <fullName evidence="5">Galactan 5-O-arabinofuranosyltransferase</fullName>
        <ecNumber evidence="4">2.4.2.46</ecNumber>
    </recommendedName>
    <alternativeName>
        <fullName evidence="11">Arabinofuranosyltransferase AftA</fullName>
    </alternativeName>
</protein>
<feature type="transmembrane region" description="Helical" evidence="13">
    <location>
        <begin position="186"/>
        <end position="201"/>
    </location>
</feature>
<comment type="catalytic activity">
    <reaction evidence="12">
        <text>Adds an alpha-D-arabinofuranosyl group from trans,octacis-decaprenylphospho-beta-D-arabinofuranose at the 5-O-position of the eighth, tenth and twelfth galactofuranose unit of the galactofuranan chain of [beta-D-galactofuranosyl-(1-&gt;5)-beta-D-galactofuranosyl-(1-&gt;6)]14-beta-D-galactofuranosyl-(1-&gt;5)-beta-D-galactofuranosyl-(1-&gt;4)-alpha-L-rhamnopyranosyl-(1-&gt;3)-N-acetyl-alpha-D-glucosaminyl-diphospho-trans,octacis-decaprenol.</text>
        <dbReference type="EC" id="2.4.2.46"/>
    </reaction>
</comment>
<feature type="transmembrane region" description="Helical" evidence="13">
    <location>
        <begin position="459"/>
        <end position="476"/>
    </location>
</feature>
<feature type="transmembrane region" description="Helical" evidence="13">
    <location>
        <begin position="292"/>
        <end position="311"/>
    </location>
</feature>
<evidence type="ECO:0000256" key="3">
    <source>
        <dbReference type="ARBA" id="ARBA00009655"/>
    </source>
</evidence>
<dbReference type="Pfam" id="PF12249">
    <property type="entry name" value="AftA_C"/>
    <property type="match status" value="1"/>
</dbReference>
<feature type="transmembrane region" description="Helical" evidence="13">
    <location>
        <begin position="323"/>
        <end position="343"/>
    </location>
</feature>
<evidence type="ECO:0000256" key="12">
    <source>
        <dbReference type="ARBA" id="ARBA00034030"/>
    </source>
</evidence>
<feature type="domain" description="Arabinofuranosyltransferase AftA C-terminal" evidence="14">
    <location>
        <begin position="479"/>
        <end position="651"/>
    </location>
</feature>
<keyword evidence="17" id="KW-1185">Reference proteome</keyword>
<evidence type="ECO:0000256" key="8">
    <source>
        <dbReference type="ARBA" id="ARBA00022692"/>
    </source>
</evidence>
<evidence type="ECO:0000259" key="14">
    <source>
        <dbReference type="Pfam" id="PF12249"/>
    </source>
</evidence>
<evidence type="ECO:0000256" key="1">
    <source>
        <dbReference type="ARBA" id="ARBA00004651"/>
    </source>
</evidence>
<feature type="transmembrane region" description="Helical" evidence="13">
    <location>
        <begin position="44"/>
        <end position="65"/>
    </location>
</feature>
<accession>A0A1W9ZRH3</accession>
<dbReference type="Proteomes" id="UP000192284">
    <property type="component" value="Unassembled WGS sequence"/>
</dbReference>
<keyword evidence="6" id="KW-1003">Cell membrane</keyword>
<sequence length="657" mass="70887">MRNALATLGQMALAVLVAVVVAVVALIAIAQVQWPAFPSSNQLHALTTVGQVGCLAGLVAAGWVWRRGRFRVLARLAGLVFVSAFTVVTLGMPLGATKLYLFGISVDQQFRTEYLTRLTDSAALRDMTYVGLPPFYPPGWFWIGGRAAALTGMPAWEMFKPWAITSITIAVAVALVLWWRMIRFEYALLVTIATSAVTLAYSSPEPYAAMITVLLPPVLVLTWSGLRAGARAVAVAAGAVAAEREAGRTLEAEREAGFTLGLASKGRGWAAVVGAGIFLGFAATWYTLLLAYSAFTITLMALFLAASRWRHDKRSALDPLRRLAVIAVISAAIGATTWLPYLLKAATNPVSDSGSAQHYLPADGAELTFPMLQFSLLGAICLLGTLWLVLKARTSARAGGLAVAVLAIYLWSLLSMLTTLARTTLLSFRLQPTLSVLLVAAGVFGFVEAAQALSKRTRAALPIAAAIGLTGAIAFSQDIPDVLRPDLTIAYTDTDGNGQRGDRRPPSSEKYYPAIDQAIQRATGKPRDQTVVLTADYSFLSYYPYWGFQGLTSHYANPLAQFDKRAARIESWSKLKTADELIHALDQLPWPAPTVFLMRRGAGNTYTLRLAEDVYPNQPNVRRYTVDLKSALFADPRFAVETIGPFVLAVRKPVAGA</sequence>
<proteinExistence type="inferred from homology"/>
<dbReference type="EMBL" id="MVHE01000024">
    <property type="protein sequence ID" value="ORA20218.1"/>
    <property type="molecule type" value="Genomic_DNA"/>
</dbReference>
<feature type="transmembrane region" description="Helical" evidence="13">
    <location>
        <begin position="207"/>
        <end position="226"/>
    </location>
</feature>
<dbReference type="RefSeq" id="WP_083114045.1">
    <property type="nucleotide sequence ID" value="NZ_JACKTS010000040.1"/>
</dbReference>
<feature type="domain" description="Arabinofuranosyltransferase AftA N-terminal" evidence="15">
    <location>
        <begin position="10"/>
        <end position="458"/>
    </location>
</feature>
<feature type="transmembrane region" description="Helical" evidence="13">
    <location>
        <begin position="12"/>
        <end position="32"/>
    </location>
</feature>
<dbReference type="GO" id="GO:0016757">
    <property type="term" value="F:glycosyltransferase activity"/>
    <property type="evidence" value="ECO:0007669"/>
    <property type="project" value="InterPro"/>
</dbReference>
<evidence type="ECO:0000256" key="5">
    <source>
        <dbReference type="ARBA" id="ARBA00020482"/>
    </source>
</evidence>
<evidence type="ECO:0000313" key="16">
    <source>
        <dbReference type="EMBL" id="ORA20218.1"/>
    </source>
</evidence>
<comment type="similarity">
    <text evidence="3">Belongs to the glycosyltransferase 85 family.</text>
</comment>
<evidence type="ECO:0000256" key="2">
    <source>
        <dbReference type="ARBA" id="ARBA00004776"/>
    </source>
</evidence>
<dbReference type="GO" id="GO:0005886">
    <property type="term" value="C:plasma membrane"/>
    <property type="evidence" value="ECO:0007669"/>
    <property type="project" value="UniProtKB-SubCell"/>
</dbReference>
<name>A0A1W9ZRH3_MYCAN</name>
<comment type="pathway">
    <text evidence="2">Cell wall biogenesis; cell wall polysaccharide biosynthesis.</text>
</comment>
<dbReference type="GO" id="GO:0044038">
    <property type="term" value="P:cell wall macromolecule biosynthetic process"/>
    <property type="evidence" value="ECO:0007669"/>
    <property type="project" value="InterPro"/>
</dbReference>
<keyword evidence="7 16" id="KW-0808">Transferase</keyword>
<evidence type="ECO:0000256" key="13">
    <source>
        <dbReference type="SAM" id="Phobius"/>
    </source>
</evidence>
<comment type="caution">
    <text evidence="16">The sequence shown here is derived from an EMBL/GenBank/DDBJ whole genome shotgun (WGS) entry which is preliminary data.</text>
</comment>